<feature type="compositionally biased region" description="Low complexity" evidence="8">
    <location>
        <begin position="325"/>
        <end position="365"/>
    </location>
</feature>
<feature type="compositionally biased region" description="Polar residues" evidence="8">
    <location>
        <begin position="71"/>
        <end position="82"/>
    </location>
</feature>
<evidence type="ECO:0000313" key="10">
    <source>
        <dbReference type="EMBL" id="KAG9279107.1"/>
    </source>
</evidence>
<dbReference type="GO" id="GO:0015629">
    <property type="term" value="C:actin cytoskeleton"/>
    <property type="evidence" value="ECO:0007669"/>
    <property type="project" value="TreeGrafter"/>
</dbReference>
<feature type="coiled-coil region" evidence="7">
    <location>
        <begin position="1329"/>
        <end position="1395"/>
    </location>
</feature>
<sequence length="1408" mass="157814">MPFSGDDLVCPKFQPNIFNSSRCHDCLRLKHAHTPAHTPHTPAHTPTHTPQTPAHTTHTPAETHEREVNPTVESSGNISSQKPTDEERDTSNKEESDEGSVVSSCGDVSAESLCILSPGCDLYLCDRDHHHSSDSQSEDDSSGSVTPDEDFRPFRCHKMTRLDSSSHRANPRAWMEEARSRDSFGRHSLHSHVGSKADRDRESGYFSLGRAAGTRAFRDKSPPPPHRHSERGHPLPSNRTPEPKATIPFRNPDLGVPSYRRTTEVQNQDLEVIESYPPDPVDLSIEVEAQVGPRSPSPTPFKQAESLATSSRRGLRTSHSSSYQQSGNIYSSRQSSSISRSSSPARNASPFKRTESVSSFSSRGFGASGGFGTSEGFGSQKHEQRSRSPTQSSYSRQSESAGLQKNFRSFASSVGTASSIAKSVSNSYADLRSGLRKPEVTNSGYSGNSQNISSRWKNSDSPGQSLIHKSETNNSLKNHGRESRSSSPPRRGYDASQSSLHKVVEGRRSASPVRKGYGAPSKSESSQMLSRRDYNSTSSSLSRRNFESTNQMRKSEINSSTRSHSRDSRHSSPSRRSYDAPPQSVLRKSEATRNSYSSRLDNRSPSPSRRGFETPNQPLLRKSETSNCRRSQDPRSSSPLKSRHEPTGQSPLHKTRADSSSYVRTSANSSTESWRGSTYSLHSQPMSRSSSPPRKSSENKSVSYSQKQAHVAWDNTRSVSRSSSRNQQSQEVHSLSPEPRRSSNRNRSPSPQMHRHTSSQSSMDSFESGQRSAGSSGLDREEYAIMADLPKVKTVFQKEGPGRLEKLDSRTRDEPLLYKPASHSHSKVVHKAWDESGDQKGAPTSAHHTQGSRPSVYFSSSVDQAEDETPDQPDLLNFKKGWMSKQDRSGEWKKHWFVLTDAGLKYYRDSGAEEKDELDGEIDLKSCLKVSEFDVERNYGFQIQTKDGVYTLSAMTAGIRRNWIEVLKKSIRPSSSPDLTQLPDSSSDKENSRHSSSRRLLSQSETPSNTNPAHRRFDYVELSHVATPSPAPANQREAGEGQVRDHGQWQEERSQDATHIQWEAVLQRKGPGTASEQKRIEEEIERKWAEFERLPLKEMRSLPALGTRSGPLANEALQREVASLRQQLARVQGDGGVCGVCVCGGVCGGVCSVSVEQMERAHRQALEELQRKHERQSCELKREKERLLQEEIQATTRAMESLKKAHKEELEREVQKAKSLATHTAGTNTLRDQQQIEVQSLGRELGVLSEQYSQKCVELNRAELLGRERERDVSQKEREIEQLKKENQDLHTRLTEEIRRMRSFVTGQGSEEVANDKKEHSACELQVLLRVKQNEVEYLQKEIMCLRNEVQFLNTEKQSVCERYQGVCEELRGMKERSEREIHALKEHLRLAMAALQEGQQLSNSLQH</sequence>
<comment type="subcellular location">
    <subcellularLocation>
        <location evidence="1">Cytoplasm</location>
        <location evidence="1">Cytoskeleton</location>
    </subcellularLocation>
</comment>
<feature type="compositionally biased region" description="Polar residues" evidence="8">
    <location>
        <begin position="440"/>
        <end position="464"/>
    </location>
</feature>
<feature type="region of interest" description="Disordered" evidence="8">
    <location>
        <begin position="974"/>
        <end position="1013"/>
    </location>
</feature>
<feature type="compositionally biased region" description="Polar residues" evidence="8">
    <location>
        <begin position="846"/>
        <end position="863"/>
    </location>
</feature>
<feature type="compositionally biased region" description="Polar residues" evidence="8">
    <location>
        <begin position="758"/>
        <end position="775"/>
    </location>
</feature>
<dbReference type="GO" id="GO:1900026">
    <property type="term" value="P:positive regulation of substrate adhesion-dependent cell spreading"/>
    <property type="evidence" value="ECO:0007669"/>
    <property type="project" value="TreeGrafter"/>
</dbReference>
<dbReference type="CDD" id="cd13275">
    <property type="entry name" value="PH_M-RIP"/>
    <property type="match status" value="1"/>
</dbReference>
<feature type="domain" description="PH" evidence="9">
    <location>
        <begin position="876"/>
        <end position="972"/>
    </location>
</feature>
<dbReference type="PANTHER" id="PTHR17271:SF10">
    <property type="entry name" value="TRIO AND F-ACTIN-BINDING PROTEIN"/>
    <property type="match status" value="1"/>
</dbReference>
<feature type="region of interest" description="Disordered" evidence="8">
    <location>
        <begin position="431"/>
        <end position="876"/>
    </location>
</feature>
<evidence type="ECO:0000256" key="8">
    <source>
        <dbReference type="SAM" id="MobiDB-lite"/>
    </source>
</evidence>
<dbReference type="PANTHER" id="PTHR17271">
    <property type="entry name" value="PLECKSTRIN HOMOLOGY PH DOMAIN-CONTAINING PROTEIN"/>
    <property type="match status" value="1"/>
</dbReference>
<evidence type="ECO:0000256" key="7">
    <source>
        <dbReference type="SAM" id="Coils"/>
    </source>
</evidence>
<evidence type="ECO:0000256" key="4">
    <source>
        <dbReference type="ARBA" id="ARBA00023054"/>
    </source>
</evidence>
<feature type="compositionally biased region" description="Polar residues" evidence="8">
    <location>
        <begin position="592"/>
        <end position="607"/>
    </location>
</feature>
<dbReference type="Ensembl" id="ENSAMXT00005009781.1">
    <property type="protein sequence ID" value="ENSAMXP00005008753.1"/>
    <property type="gene ID" value="ENSAMXG00005005032.1"/>
</dbReference>
<protein>
    <submittedName>
        <fullName evidence="11">TRIO and F-actin binding protein</fullName>
    </submittedName>
    <submittedName>
        <fullName evidence="10">TRIO and F-actin-binding protein isoform X2</fullName>
    </submittedName>
</protein>
<feature type="region of interest" description="Disordered" evidence="8">
    <location>
        <begin position="179"/>
        <end position="403"/>
    </location>
</feature>
<evidence type="ECO:0000256" key="3">
    <source>
        <dbReference type="ARBA" id="ARBA00022553"/>
    </source>
</evidence>
<dbReference type="SMART" id="SM00233">
    <property type="entry name" value="PH"/>
    <property type="match status" value="1"/>
</dbReference>
<feature type="compositionally biased region" description="Polar residues" evidence="8">
    <location>
        <begin position="974"/>
        <end position="985"/>
    </location>
</feature>
<feature type="region of interest" description="Disordered" evidence="8">
    <location>
        <begin position="34"/>
        <end position="104"/>
    </location>
</feature>
<feature type="compositionally biased region" description="Basic and acidic residues" evidence="8">
    <location>
        <begin position="1037"/>
        <end position="1056"/>
    </location>
</feature>
<keyword evidence="3" id="KW-0597">Phosphoprotein</keyword>
<keyword evidence="5" id="KW-0009">Actin-binding</keyword>
<evidence type="ECO:0000256" key="6">
    <source>
        <dbReference type="ARBA" id="ARBA00023212"/>
    </source>
</evidence>
<dbReference type="InterPro" id="IPR052223">
    <property type="entry name" value="Actin_Cytoskeleton_Reg"/>
</dbReference>
<evidence type="ECO:0000256" key="1">
    <source>
        <dbReference type="ARBA" id="ARBA00004245"/>
    </source>
</evidence>
<dbReference type="GO" id="GO:0051015">
    <property type="term" value="F:actin filament binding"/>
    <property type="evidence" value="ECO:0007669"/>
    <property type="project" value="TreeGrafter"/>
</dbReference>
<evidence type="ECO:0000259" key="9">
    <source>
        <dbReference type="PROSITE" id="PS50003"/>
    </source>
</evidence>
<reference evidence="10 13" key="1">
    <citation type="submission" date="2021-07" db="EMBL/GenBank/DDBJ databases">
        <authorList>
            <person name="Imarazene B."/>
            <person name="Zahm M."/>
            <person name="Klopp C."/>
            <person name="Cabau C."/>
            <person name="Beille S."/>
            <person name="Jouanno E."/>
            <person name="Castinel A."/>
            <person name="Lluch J."/>
            <person name="Gil L."/>
            <person name="Kuchtly C."/>
            <person name="Lopez Roques C."/>
            <person name="Donnadieu C."/>
            <person name="Parrinello H."/>
            <person name="Journot L."/>
            <person name="Du K."/>
            <person name="Schartl M."/>
            <person name="Retaux S."/>
            <person name="Guiguen Y."/>
        </authorList>
    </citation>
    <scope>NUCLEOTIDE SEQUENCE [LARGE SCALE GENOMIC DNA]</scope>
    <source>
        <strain evidence="10">Pach_M1</strain>
        <tissue evidence="10">Testis</tissue>
    </source>
</reference>
<keyword evidence="6" id="KW-0206">Cytoskeleton</keyword>
<feature type="region of interest" description="Disordered" evidence="8">
    <location>
        <begin position="1027"/>
        <end position="1057"/>
    </location>
</feature>
<feature type="region of interest" description="Disordered" evidence="8">
    <location>
        <begin position="129"/>
        <end position="152"/>
    </location>
</feature>
<feature type="coiled-coil region" evidence="7">
    <location>
        <begin position="1266"/>
        <end position="1300"/>
    </location>
</feature>
<feature type="compositionally biased region" description="Polar residues" evidence="8">
    <location>
        <begin position="522"/>
        <end position="552"/>
    </location>
</feature>
<gene>
    <name evidence="10" type="primary">TRIOBP</name>
    <name evidence="10" type="ORF">AMEX_G4579</name>
</gene>
<feature type="compositionally biased region" description="Polar residues" evidence="8">
    <location>
        <begin position="625"/>
        <end position="640"/>
    </location>
</feature>
<dbReference type="OrthoDB" id="9942268at2759"/>
<feature type="compositionally biased region" description="Polar residues" evidence="8">
    <location>
        <begin position="387"/>
        <end position="403"/>
    </location>
</feature>
<evidence type="ECO:0000313" key="13">
    <source>
        <dbReference type="Proteomes" id="UP000752171"/>
    </source>
</evidence>
<feature type="compositionally biased region" description="Gly residues" evidence="8">
    <location>
        <begin position="366"/>
        <end position="375"/>
    </location>
</feature>
<dbReference type="Proteomes" id="UP000752171">
    <property type="component" value="Unassembled WGS sequence"/>
</dbReference>
<feature type="coiled-coil region" evidence="7">
    <location>
        <begin position="1114"/>
        <end position="1212"/>
    </location>
</feature>
<evidence type="ECO:0000256" key="2">
    <source>
        <dbReference type="ARBA" id="ARBA00022490"/>
    </source>
</evidence>
<dbReference type="Proteomes" id="UP000694621">
    <property type="component" value="Unplaced"/>
</dbReference>
<keyword evidence="2" id="KW-0963">Cytoplasm</keyword>
<dbReference type="PROSITE" id="PS50003">
    <property type="entry name" value="PH_DOMAIN"/>
    <property type="match status" value="1"/>
</dbReference>
<dbReference type="InterPro" id="IPR039597">
    <property type="entry name" value="M-RIP_PH"/>
</dbReference>
<evidence type="ECO:0000313" key="12">
    <source>
        <dbReference type="Proteomes" id="UP000694621"/>
    </source>
</evidence>
<accession>A0A8B9H954</accession>
<keyword evidence="4 7" id="KW-0175">Coiled coil</keyword>
<name>A0A8B9H954_ASTMX</name>
<organism evidence="11 12">
    <name type="scientific">Astyanax mexicanus</name>
    <name type="common">Blind cave fish</name>
    <name type="synonym">Astyanax fasciatus mexicanus</name>
    <dbReference type="NCBI Taxonomy" id="7994"/>
    <lineage>
        <taxon>Eukaryota</taxon>
        <taxon>Metazoa</taxon>
        <taxon>Chordata</taxon>
        <taxon>Craniata</taxon>
        <taxon>Vertebrata</taxon>
        <taxon>Euteleostomi</taxon>
        <taxon>Actinopterygii</taxon>
        <taxon>Neopterygii</taxon>
        <taxon>Teleostei</taxon>
        <taxon>Ostariophysi</taxon>
        <taxon>Characiformes</taxon>
        <taxon>Characoidei</taxon>
        <taxon>Acestrorhamphidae</taxon>
        <taxon>Acestrorhamphinae</taxon>
        <taxon>Astyanax</taxon>
    </lineage>
</organism>
<evidence type="ECO:0000313" key="11">
    <source>
        <dbReference type="Ensembl" id="ENSAMXP00005008753.1"/>
    </source>
</evidence>
<evidence type="ECO:0000256" key="5">
    <source>
        <dbReference type="ARBA" id="ARBA00023203"/>
    </source>
</evidence>
<dbReference type="Pfam" id="PF00169">
    <property type="entry name" value="PH"/>
    <property type="match status" value="1"/>
</dbReference>
<feature type="compositionally biased region" description="Low complexity" evidence="8">
    <location>
        <begin position="717"/>
        <end position="737"/>
    </location>
</feature>
<dbReference type="EMBL" id="JAICCE010000003">
    <property type="protein sequence ID" value="KAG9279107.1"/>
    <property type="molecule type" value="Genomic_DNA"/>
</dbReference>
<dbReference type="InterPro" id="IPR011993">
    <property type="entry name" value="PH-like_dom_sf"/>
</dbReference>
<feature type="compositionally biased region" description="Polar residues" evidence="8">
    <location>
        <begin position="306"/>
        <end position="324"/>
    </location>
</feature>
<dbReference type="SUPFAM" id="SSF50729">
    <property type="entry name" value="PH domain-like"/>
    <property type="match status" value="1"/>
</dbReference>
<proteinExistence type="predicted"/>
<feature type="compositionally biased region" description="Basic and acidic residues" evidence="8">
    <location>
        <begin position="800"/>
        <end position="816"/>
    </location>
</feature>
<feature type="compositionally biased region" description="Basic and acidic residues" evidence="8">
    <location>
        <begin position="83"/>
        <end position="94"/>
    </location>
</feature>
<feature type="compositionally biased region" description="Polar residues" evidence="8">
    <location>
        <begin position="647"/>
        <end position="679"/>
    </location>
</feature>
<feature type="compositionally biased region" description="Low complexity" evidence="8">
    <location>
        <begin position="680"/>
        <end position="694"/>
    </location>
</feature>
<feature type="compositionally biased region" description="Low complexity" evidence="8">
    <location>
        <begin position="35"/>
        <end position="60"/>
    </location>
</feature>
<dbReference type="Gene3D" id="2.30.29.30">
    <property type="entry name" value="Pleckstrin-homology domain (PH domain)/Phosphotyrosine-binding domain (PTB)"/>
    <property type="match status" value="1"/>
</dbReference>
<dbReference type="FunFam" id="2.30.29.30:FF:000133">
    <property type="entry name" value="myosin phosphatase Rho-interacting protein isoform X1"/>
    <property type="match status" value="1"/>
</dbReference>
<dbReference type="InterPro" id="IPR001849">
    <property type="entry name" value="PH_domain"/>
</dbReference>
<reference evidence="11" key="2">
    <citation type="submission" date="2025-05" db="UniProtKB">
        <authorList>
            <consortium name="Ensembl"/>
        </authorList>
    </citation>
    <scope>IDENTIFICATION</scope>
</reference>